<keyword evidence="3" id="KW-1185">Reference proteome</keyword>
<reference evidence="3" key="1">
    <citation type="journal article" date="2011" name="Proc. Natl. Acad. Sci. U.S.A.">
        <title>Obligate biotrophy features unraveled by the genomic analysis of rust fungi.</title>
        <authorList>
            <person name="Duplessis S."/>
            <person name="Cuomo C.A."/>
            <person name="Lin Y.-C."/>
            <person name="Aerts A."/>
            <person name="Tisserant E."/>
            <person name="Veneault-Fourrey C."/>
            <person name="Joly D.L."/>
            <person name="Hacquard S."/>
            <person name="Amselem J."/>
            <person name="Cantarel B.L."/>
            <person name="Chiu R."/>
            <person name="Coutinho P.M."/>
            <person name="Feau N."/>
            <person name="Field M."/>
            <person name="Frey P."/>
            <person name="Gelhaye E."/>
            <person name="Goldberg J."/>
            <person name="Grabherr M.G."/>
            <person name="Kodira C.D."/>
            <person name="Kohler A."/>
            <person name="Kuees U."/>
            <person name="Lindquist E.A."/>
            <person name="Lucas S.M."/>
            <person name="Mago R."/>
            <person name="Mauceli E."/>
            <person name="Morin E."/>
            <person name="Murat C."/>
            <person name="Pangilinan J.L."/>
            <person name="Park R."/>
            <person name="Pearson M."/>
            <person name="Quesneville H."/>
            <person name="Rouhier N."/>
            <person name="Sakthikumar S."/>
            <person name="Salamov A.A."/>
            <person name="Schmutz J."/>
            <person name="Selles B."/>
            <person name="Shapiro H."/>
            <person name="Tanguay P."/>
            <person name="Tuskan G.A."/>
            <person name="Henrissat B."/>
            <person name="Van de Peer Y."/>
            <person name="Rouze P."/>
            <person name="Ellis J.G."/>
            <person name="Dodds P.N."/>
            <person name="Schein J.E."/>
            <person name="Zhong S."/>
            <person name="Hamelin R.C."/>
            <person name="Grigoriev I.V."/>
            <person name="Szabo L.J."/>
            <person name="Martin F."/>
        </authorList>
    </citation>
    <scope>NUCLEOTIDE SEQUENCE [LARGE SCALE GENOMIC DNA]</scope>
    <source>
        <strain evidence="3">98AG31 / pathotype 3-4-7</strain>
    </source>
</reference>
<feature type="region of interest" description="Disordered" evidence="1">
    <location>
        <begin position="236"/>
        <end position="259"/>
    </location>
</feature>
<dbReference type="AlphaFoldDB" id="F4R937"/>
<accession>F4R937</accession>
<sequence>MGAFKISSTIGTQSQPSTGRPYEVCSLVHSPTASGQAKQKMTIFIWESFDIGTPKFPQKASFMDDQRPSQQTNFPLIHLKINTLTRTMGNTKKSTVTAPSYQIRRIDNLIRTSPRPVRTRYQALMGQAMGRAPLSNPAFTPLFTSGSTLSPPLEAPHIPRDSTFIPPPGIPFHPFANRTPLTSECAKFCPPSLTATCSQSSVTSNPHINPFIFEASKHTSASSSTACTPMTTAADLINRGSPHKRPAPIDTTEDTAEDNDDDVTFLMTDLRQL</sequence>
<dbReference type="InParanoid" id="F4R937"/>
<name>F4R937_MELLP</name>
<dbReference type="EMBL" id="GL883093">
    <property type="protein sequence ID" value="EGG10917.1"/>
    <property type="molecule type" value="Genomic_DNA"/>
</dbReference>
<dbReference type="RefSeq" id="XP_007405519.1">
    <property type="nucleotide sequence ID" value="XM_007405457.1"/>
</dbReference>
<dbReference type="Proteomes" id="UP000001072">
    <property type="component" value="Unassembled WGS sequence"/>
</dbReference>
<evidence type="ECO:0000313" key="3">
    <source>
        <dbReference type="Proteomes" id="UP000001072"/>
    </source>
</evidence>
<dbReference type="GeneID" id="18936194"/>
<dbReference type="VEuPathDB" id="FungiDB:MELLADRAFT_92296"/>
<organism evidence="3">
    <name type="scientific">Melampsora larici-populina (strain 98AG31 / pathotype 3-4-7)</name>
    <name type="common">Poplar leaf rust fungus</name>
    <dbReference type="NCBI Taxonomy" id="747676"/>
    <lineage>
        <taxon>Eukaryota</taxon>
        <taxon>Fungi</taxon>
        <taxon>Dikarya</taxon>
        <taxon>Basidiomycota</taxon>
        <taxon>Pucciniomycotina</taxon>
        <taxon>Pucciniomycetes</taxon>
        <taxon>Pucciniales</taxon>
        <taxon>Melampsoraceae</taxon>
        <taxon>Melampsora</taxon>
    </lineage>
</organism>
<proteinExistence type="predicted"/>
<gene>
    <name evidence="2" type="ORF">MELLADRAFT_92296</name>
</gene>
<dbReference type="KEGG" id="mlr:MELLADRAFT_92296"/>
<protein>
    <submittedName>
        <fullName evidence="2">Uncharacterized protein</fullName>
    </submittedName>
</protein>
<evidence type="ECO:0000256" key="1">
    <source>
        <dbReference type="SAM" id="MobiDB-lite"/>
    </source>
</evidence>
<dbReference type="HOGENOM" id="CLU_1019684_0_0_1"/>
<evidence type="ECO:0000313" key="2">
    <source>
        <dbReference type="EMBL" id="EGG10917.1"/>
    </source>
</evidence>